<organism evidence="1 2">
    <name type="scientific">Mucilaginibacter limnophilus</name>
    <dbReference type="NCBI Taxonomy" id="1932778"/>
    <lineage>
        <taxon>Bacteria</taxon>
        <taxon>Pseudomonadati</taxon>
        <taxon>Bacteroidota</taxon>
        <taxon>Sphingobacteriia</taxon>
        <taxon>Sphingobacteriales</taxon>
        <taxon>Sphingobacteriaceae</taxon>
        <taxon>Mucilaginibacter</taxon>
    </lineage>
</organism>
<dbReference type="PANTHER" id="PTHR43737">
    <property type="entry name" value="BLL7424 PROTEIN"/>
    <property type="match status" value="1"/>
</dbReference>
<dbReference type="InterPro" id="IPR006311">
    <property type="entry name" value="TAT_signal"/>
</dbReference>
<gene>
    <name evidence="1" type="ORF">EOD41_15055</name>
</gene>
<reference evidence="1 2" key="1">
    <citation type="submission" date="2019-01" db="EMBL/GenBank/DDBJ databases">
        <authorList>
            <person name="Chen W.-M."/>
        </authorList>
    </citation>
    <scope>NUCLEOTIDE SEQUENCE [LARGE SCALE GENOMIC DNA]</scope>
    <source>
        <strain evidence="1 2">YBJ-36</strain>
    </source>
</reference>
<dbReference type="InterPro" id="IPR010869">
    <property type="entry name" value="DUF1501"/>
</dbReference>
<dbReference type="OrthoDB" id="9779968at2"/>
<name>A0A437MQ56_9SPHI</name>
<dbReference type="Proteomes" id="UP000282759">
    <property type="component" value="Unassembled WGS sequence"/>
</dbReference>
<dbReference type="PANTHER" id="PTHR43737:SF1">
    <property type="entry name" value="DUF1501 DOMAIN-CONTAINING PROTEIN"/>
    <property type="match status" value="1"/>
</dbReference>
<keyword evidence="2" id="KW-1185">Reference proteome</keyword>
<dbReference type="RefSeq" id="WP_127706388.1">
    <property type="nucleotide sequence ID" value="NZ_SACK01000007.1"/>
</dbReference>
<protein>
    <submittedName>
        <fullName evidence="1">DUF1501 domain-containing protein</fullName>
    </submittedName>
</protein>
<proteinExistence type="predicted"/>
<dbReference type="EMBL" id="SACK01000007">
    <property type="protein sequence ID" value="RVT99761.1"/>
    <property type="molecule type" value="Genomic_DNA"/>
</dbReference>
<accession>A0A437MQ56</accession>
<comment type="caution">
    <text evidence="1">The sequence shown here is derived from an EMBL/GenBank/DDBJ whole genome shotgun (WGS) entry which is preliminary data.</text>
</comment>
<dbReference type="AlphaFoldDB" id="A0A437MQ56"/>
<dbReference type="Pfam" id="PF07394">
    <property type="entry name" value="DUF1501"/>
    <property type="match status" value="1"/>
</dbReference>
<sequence>MISRRGFLKSGGLALMGINLIGGIPSFLAEAVAGEQIIKPYGKRKILVCIFQRGAMDGLMAVSPFTDPYLRSARPTLFMSAAKGSTVGKPLIDLDGHYGLHPAMRAFEPMFREKRLAIVHGIGSPNVTRSHFDAQDYMESGTPFNKGTKSGWLNRAVGLLGHDAVTPFTAVSLTQNMPRSFYGDNQVVTVNNLQDFGIQLKGNVTGAKVTAKTFEEVYDKASAGLLHNTSKESFDAVKMLQNADIKNYRPANNAKYPSSALGKSLKQIAQLIKMDVGLEVAFTESNGWDTHYNQGTENGIFASNVADLSNSINAFWNDLSVYQDDVTLMTMTEFGRTVHQNGTGGTDHGRASCNFILGNNVNGGLVHGIMQSLSVETLEDGRDLPVTTDFRSVFSEVADQQLKIKNDRVLFPGWDGKSIGVMSRT</sequence>
<evidence type="ECO:0000313" key="2">
    <source>
        <dbReference type="Proteomes" id="UP000282759"/>
    </source>
</evidence>
<evidence type="ECO:0000313" key="1">
    <source>
        <dbReference type="EMBL" id="RVT99761.1"/>
    </source>
</evidence>
<dbReference type="PROSITE" id="PS51318">
    <property type="entry name" value="TAT"/>
    <property type="match status" value="1"/>
</dbReference>